<dbReference type="EMBL" id="CAQQ02198066">
    <property type="status" value="NOT_ANNOTATED_CDS"/>
    <property type="molecule type" value="Genomic_DNA"/>
</dbReference>
<dbReference type="EMBL" id="CAQQ02198065">
    <property type="status" value="NOT_ANNOTATED_CDS"/>
    <property type="molecule type" value="Genomic_DNA"/>
</dbReference>
<protein>
    <submittedName>
        <fullName evidence="1">Uncharacterized protein</fullName>
    </submittedName>
</protein>
<proteinExistence type="predicted"/>
<dbReference type="EnsemblMetazoa" id="MESCA006537-RA">
    <property type="protein sequence ID" value="MESCA006537-PA"/>
    <property type="gene ID" value="MESCA006537"/>
</dbReference>
<keyword evidence="2" id="KW-1185">Reference proteome</keyword>
<accession>T1GS87</accession>
<sequence>MPSKSLVPTNAVSCLIDQKPIRYSSYGQFSKKPMSSKLNTTNYFRLNSSFIIKPIY</sequence>
<evidence type="ECO:0000313" key="1">
    <source>
        <dbReference type="EnsemblMetazoa" id="MESCA006537-PA"/>
    </source>
</evidence>
<dbReference type="Proteomes" id="UP000015102">
    <property type="component" value="Unassembled WGS sequence"/>
</dbReference>
<dbReference type="HOGENOM" id="CLU_3020307_0_0_1"/>
<dbReference type="AlphaFoldDB" id="T1GS87"/>
<name>T1GS87_MEGSC</name>
<reference evidence="2" key="1">
    <citation type="submission" date="2013-02" db="EMBL/GenBank/DDBJ databases">
        <authorList>
            <person name="Hughes D."/>
        </authorList>
    </citation>
    <scope>NUCLEOTIDE SEQUENCE</scope>
    <source>
        <strain>Durham</strain>
        <strain evidence="2">NC isolate 2 -- Noor lab</strain>
    </source>
</reference>
<organism evidence="1 2">
    <name type="scientific">Megaselia scalaris</name>
    <name type="common">Humpbacked fly</name>
    <name type="synonym">Phora scalaris</name>
    <dbReference type="NCBI Taxonomy" id="36166"/>
    <lineage>
        <taxon>Eukaryota</taxon>
        <taxon>Metazoa</taxon>
        <taxon>Ecdysozoa</taxon>
        <taxon>Arthropoda</taxon>
        <taxon>Hexapoda</taxon>
        <taxon>Insecta</taxon>
        <taxon>Pterygota</taxon>
        <taxon>Neoptera</taxon>
        <taxon>Endopterygota</taxon>
        <taxon>Diptera</taxon>
        <taxon>Brachycera</taxon>
        <taxon>Muscomorpha</taxon>
        <taxon>Platypezoidea</taxon>
        <taxon>Phoridae</taxon>
        <taxon>Megaseliini</taxon>
        <taxon>Megaselia</taxon>
    </lineage>
</organism>
<reference evidence="1" key="2">
    <citation type="submission" date="2015-06" db="UniProtKB">
        <authorList>
            <consortium name="EnsemblMetazoa"/>
        </authorList>
    </citation>
    <scope>IDENTIFICATION</scope>
</reference>
<evidence type="ECO:0000313" key="2">
    <source>
        <dbReference type="Proteomes" id="UP000015102"/>
    </source>
</evidence>